<dbReference type="Proteomes" id="UP000243207">
    <property type="component" value="Chromosome I"/>
</dbReference>
<name>A0A1H1PII8_9GAMM</name>
<gene>
    <name evidence="5" type="ORF">SAMN05216421_0923</name>
</gene>
<proteinExistence type="inferred from homology"/>
<dbReference type="Gene3D" id="3.20.20.80">
    <property type="entry name" value="Glycosidases"/>
    <property type="match status" value="1"/>
</dbReference>
<keyword evidence="1 3" id="KW-0378">Hydrolase</keyword>
<keyword evidence="2 3" id="KW-0326">Glycosidase</keyword>
<dbReference type="PANTHER" id="PTHR34142:SF1">
    <property type="entry name" value="GLYCOSIDE HYDROLASE FAMILY 5 DOMAIN-CONTAINING PROTEIN"/>
    <property type="match status" value="1"/>
</dbReference>
<keyword evidence="6" id="KW-1185">Reference proteome</keyword>
<dbReference type="GO" id="GO:0004553">
    <property type="term" value="F:hydrolase activity, hydrolyzing O-glycosyl compounds"/>
    <property type="evidence" value="ECO:0007669"/>
    <property type="project" value="InterPro"/>
</dbReference>
<dbReference type="SUPFAM" id="SSF51445">
    <property type="entry name" value="(Trans)glycosidases"/>
    <property type="match status" value="1"/>
</dbReference>
<evidence type="ECO:0000313" key="6">
    <source>
        <dbReference type="Proteomes" id="UP000243207"/>
    </source>
</evidence>
<evidence type="ECO:0000256" key="3">
    <source>
        <dbReference type="RuleBase" id="RU361153"/>
    </source>
</evidence>
<organism evidence="5 6">
    <name type="scientific">Halopseudomonas xinjiangensis</name>
    <dbReference type="NCBI Taxonomy" id="487184"/>
    <lineage>
        <taxon>Bacteria</taxon>
        <taxon>Pseudomonadati</taxon>
        <taxon>Pseudomonadota</taxon>
        <taxon>Gammaproteobacteria</taxon>
        <taxon>Pseudomonadales</taxon>
        <taxon>Pseudomonadaceae</taxon>
        <taxon>Halopseudomonas</taxon>
    </lineage>
</organism>
<protein>
    <submittedName>
        <fullName evidence="5">Endoglucanase</fullName>
    </submittedName>
</protein>
<evidence type="ECO:0000259" key="4">
    <source>
        <dbReference type="Pfam" id="PF00150"/>
    </source>
</evidence>
<sequence>MTFQKVVGKWLAPIALGLFVTTGVAHAKVDLVGMNVAGAEFTGGVLPGQLNKHYFFPKNTYFEYWAERGIKTIRFPIKWERLQPKLRGAFDPFYAAQIDKMLTNAALNDIDVILDVHNYGRYRKQVVGTKAVPYGAYQNLLQRMSKRWGKHSALYGYDIMNEPYGLADKYWPKAAQAGINGVRKYDRENIIFVEGASYSSAARWPKYADKLLALKDPSDNIVFSAHVYLDKDASGRYVESPGKDFDMNVGVKRVTPFINWLKKNGKRGHIGELGVPPHDARWLKAMDNTLAHLQKNCIPVTYFAGGPAWGNHFLSMEPKKGKEKPQWKVLKKYVGKGNCSDFGPKA</sequence>
<dbReference type="OrthoDB" id="6769681at2"/>
<evidence type="ECO:0000313" key="5">
    <source>
        <dbReference type="EMBL" id="SDS10954.1"/>
    </source>
</evidence>
<accession>A0A1H1PII8</accession>
<evidence type="ECO:0000256" key="2">
    <source>
        <dbReference type="ARBA" id="ARBA00023295"/>
    </source>
</evidence>
<reference evidence="6" key="1">
    <citation type="submission" date="2016-10" db="EMBL/GenBank/DDBJ databases">
        <authorList>
            <person name="Varghese N."/>
            <person name="Submissions S."/>
        </authorList>
    </citation>
    <scope>NUCLEOTIDE SEQUENCE [LARGE SCALE GENOMIC DNA]</scope>
    <source>
        <strain evidence="6">NRRL B-51270</strain>
    </source>
</reference>
<dbReference type="PANTHER" id="PTHR34142">
    <property type="entry name" value="ENDO-BETA-1,4-GLUCANASE A"/>
    <property type="match status" value="1"/>
</dbReference>
<feature type="domain" description="Glycoside hydrolase family 5" evidence="4">
    <location>
        <begin position="52"/>
        <end position="304"/>
    </location>
</feature>
<evidence type="ECO:0000256" key="1">
    <source>
        <dbReference type="ARBA" id="ARBA00022801"/>
    </source>
</evidence>
<dbReference type="Pfam" id="PF00150">
    <property type="entry name" value="Cellulase"/>
    <property type="match status" value="1"/>
</dbReference>
<dbReference type="GO" id="GO:0009251">
    <property type="term" value="P:glucan catabolic process"/>
    <property type="evidence" value="ECO:0007669"/>
    <property type="project" value="TreeGrafter"/>
</dbReference>
<dbReference type="AlphaFoldDB" id="A0A1H1PII8"/>
<dbReference type="InterPro" id="IPR017853">
    <property type="entry name" value="GH"/>
</dbReference>
<comment type="similarity">
    <text evidence="3">Belongs to the glycosyl hydrolase 5 (cellulase A) family.</text>
</comment>
<dbReference type="STRING" id="487184.SAMN05216421_0923"/>
<dbReference type="InterPro" id="IPR001547">
    <property type="entry name" value="Glyco_hydro_5"/>
</dbReference>
<dbReference type="EMBL" id="LT629736">
    <property type="protein sequence ID" value="SDS10954.1"/>
    <property type="molecule type" value="Genomic_DNA"/>
</dbReference>